<feature type="compositionally biased region" description="Polar residues" evidence="5">
    <location>
        <begin position="22"/>
        <end position="31"/>
    </location>
</feature>
<dbReference type="Pfam" id="PF00232">
    <property type="entry name" value="Glyco_hydro_1"/>
    <property type="match status" value="2"/>
</dbReference>
<feature type="compositionally biased region" description="Basic residues" evidence="5">
    <location>
        <begin position="305"/>
        <end position="325"/>
    </location>
</feature>
<accession>Q46043</accession>
<dbReference type="GO" id="GO:0005829">
    <property type="term" value="C:cytosol"/>
    <property type="evidence" value="ECO:0007669"/>
    <property type="project" value="TreeGrafter"/>
</dbReference>
<dbReference type="GO" id="GO:0008422">
    <property type="term" value="F:beta-glucosidase activity"/>
    <property type="evidence" value="ECO:0007669"/>
    <property type="project" value="TreeGrafter"/>
</dbReference>
<evidence type="ECO:0000256" key="5">
    <source>
        <dbReference type="SAM" id="MobiDB-lite"/>
    </source>
</evidence>
<dbReference type="PROSITE" id="PS00653">
    <property type="entry name" value="GLYCOSYL_HYDROL_F1_2"/>
    <property type="match status" value="1"/>
</dbReference>
<dbReference type="Gene3D" id="3.20.20.80">
    <property type="entry name" value="Glycosidases"/>
    <property type="match status" value="2"/>
</dbReference>
<dbReference type="AlphaFoldDB" id="Q46043"/>
<name>Q46043_CELFI</name>
<sequence length="556" mass="62528">MGDRFQQAGRPRRRGPARAVNRTGQEDASTGSRERSHACIVSFRHRHPATGHAPGTQQSPPRPPPVTETRRTLMTTTRPSGRQFSDDFLWGSATASYQIEGAHDEGGRGPSIWDTFSRTPGKVLNGDTGDVAVDHYHRVPEDVEIMKSLGLQAYRFSIAWPRIQPTGSGEFNQAGLDFYSDLVDRLIAAGIKPVATLYHWDLPQPLEDEGGWANRATAYRFVEYARKLAEVLGKRVDLWTTLNEPWCSAFLGYASGVHAPASPTRSRPCAPSTTSTSRTASRAARSARSSARTRPSRSREPARDARRRRLRRLRRGQAPHRHHRERGLPRPAARRRVPQGGLRGHRAPHRLVLRRAGRPRAHPHPAHRARRQLLLDRPREEGQRAGADPGKPGPDGHRASEHSSWVGADEVEWLPQPGPHTAMGWNIEPDGLVDLLLELRDRYPSQPLAITENGAAFYDTVSEDGRVHDPERVGYLHDHVDAVGEAIDKGADVRAYFVWSLLDNFEWRYGYDRRFGIVRVDYDTHERIVKDSGLWYRELVRTRTIAPAEDAATYQP</sequence>
<dbReference type="PANTHER" id="PTHR10353">
    <property type="entry name" value="GLYCOSYL HYDROLASE"/>
    <property type="match status" value="1"/>
</dbReference>
<dbReference type="SUPFAM" id="SSF51445">
    <property type="entry name" value="(Trans)glycosidases"/>
    <property type="match status" value="1"/>
</dbReference>
<feature type="compositionally biased region" description="Low complexity" evidence="5">
    <location>
        <begin position="260"/>
        <end position="293"/>
    </location>
</feature>
<dbReference type="InterPro" id="IPR033132">
    <property type="entry name" value="GH_1_N_CS"/>
</dbReference>
<dbReference type="CAZy" id="GH1">
    <property type="family name" value="Glycoside Hydrolase Family 1"/>
</dbReference>
<dbReference type="PRINTS" id="PR00131">
    <property type="entry name" value="GLHYDRLASE1"/>
</dbReference>
<evidence type="ECO:0000256" key="3">
    <source>
        <dbReference type="ARBA" id="ARBA00023295"/>
    </source>
</evidence>
<dbReference type="InterPro" id="IPR017853">
    <property type="entry name" value="GH"/>
</dbReference>
<protein>
    <submittedName>
        <fullName evidence="6">Beta-glucosidase</fullName>
    </submittedName>
</protein>
<proteinExistence type="inferred from homology"/>
<feature type="compositionally biased region" description="Basic residues" evidence="5">
    <location>
        <begin position="332"/>
        <end position="371"/>
    </location>
</feature>
<dbReference type="EMBL" id="M94865">
    <property type="protein sequence ID" value="AAA23091.1"/>
    <property type="molecule type" value="Genomic_DNA"/>
</dbReference>
<dbReference type="GO" id="GO:0016052">
    <property type="term" value="P:carbohydrate catabolic process"/>
    <property type="evidence" value="ECO:0007669"/>
    <property type="project" value="TreeGrafter"/>
</dbReference>
<feature type="region of interest" description="Disordered" evidence="5">
    <location>
        <begin position="1"/>
        <end position="69"/>
    </location>
</feature>
<feature type="compositionally biased region" description="Basic and acidic residues" evidence="5">
    <location>
        <begin position="373"/>
        <end position="383"/>
    </location>
</feature>
<organism evidence="6">
    <name type="scientific">Cellulomonas fimi</name>
    <dbReference type="NCBI Taxonomy" id="1708"/>
    <lineage>
        <taxon>Bacteria</taxon>
        <taxon>Bacillati</taxon>
        <taxon>Actinomycetota</taxon>
        <taxon>Actinomycetes</taxon>
        <taxon>Micrococcales</taxon>
        <taxon>Cellulomonadaceae</taxon>
        <taxon>Cellulomonas</taxon>
    </lineage>
</organism>
<dbReference type="InterPro" id="IPR001360">
    <property type="entry name" value="Glyco_hydro_1"/>
</dbReference>
<dbReference type="PANTHER" id="PTHR10353:SF36">
    <property type="entry name" value="LP05116P"/>
    <property type="match status" value="1"/>
</dbReference>
<feature type="region of interest" description="Disordered" evidence="5">
    <location>
        <begin position="260"/>
        <end position="403"/>
    </location>
</feature>
<reference evidence="6" key="1">
    <citation type="submission" date="1993-06" db="EMBL/GenBank/DDBJ databases">
        <title>Cloning and nucleotide sequence of the beta-glucosidase from Cellulomonas fimi.</title>
        <authorList>
            <person name="Kim H.K."/>
            <person name="Pack M.Y."/>
        </authorList>
    </citation>
    <scope>NUCLEOTIDE SEQUENCE</scope>
</reference>
<evidence type="ECO:0000313" key="6">
    <source>
        <dbReference type="EMBL" id="AAA23091.1"/>
    </source>
</evidence>
<dbReference type="SMR" id="Q46043"/>
<evidence type="ECO:0000256" key="4">
    <source>
        <dbReference type="RuleBase" id="RU003690"/>
    </source>
</evidence>
<comment type="similarity">
    <text evidence="1 4">Belongs to the glycosyl hydrolase 1 family.</text>
</comment>
<keyword evidence="3" id="KW-0326">Glycosidase</keyword>
<evidence type="ECO:0000256" key="1">
    <source>
        <dbReference type="ARBA" id="ARBA00010838"/>
    </source>
</evidence>
<evidence type="ECO:0000256" key="2">
    <source>
        <dbReference type="ARBA" id="ARBA00022801"/>
    </source>
</evidence>
<keyword evidence="2" id="KW-0378">Hydrolase</keyword>